<organism evidence="3 4">
    <name type="scientific">Rotaria sordida</name>
    <dbReference type="NCBI Taxonomy" id="392033"/>
    <lineage>
        <taxon>Eukaryota</taxon>
        <taxon>Metazoa</taxon>
        <taxon>Spiralia</taxon>
        <taxon>Gnathifera</taxon>
        <taxon>Rotifera</taxon>
        <taxon>Eurotatoria</taxon>
        <taxon>Bdelloidea</taxon>
        <taxon>Philodinida</taxon>
        <taxon>Philodinidae</taxon>
        <taxon>Rotaria</taxon>
    </lineage>
</organism>
<keyword evidence="2" id="KW-0732">Signal</keyword>
<keyword evidence="1" id="KW-1133">Transmembrane helix</keyword>
<evidence type="ECO:0000313" key="4">
    <source>
        <dbReference type="Proteomes" id="UP000663882"/>
    </source>
</evidence>
<evidence type="ECO:0000256" key="1">
    <source>
        <dbReference type="SAM" id="Phobius"/>
    </source>
</evidence>
<feature type="transmembrane region" description="Helical" evidence="1">
    <location>
        <begin position="420"/>
        <end position="440"/>
    </location>
</feature>
<reference evidence="3" key="1">
    <citation type="submission" date="2021-02" db="EMBL/GenBank/DDBJ databases">
        <authorList>
            <person name="Nowell W R."/>
        </authorList>
    </citation>
    <scope>NUCLEOTIDE SEQUENCE</scope>
</reference>
<feature type="transmembrane region" description="Helical" evidence="1">
    <location>
        <begin position="535"/>
        <end position="557"/>
    </location>
</feature>
<protein>
    <recommendedName>
        <fullName evidence="5">Envelope protein</fullName>
    </recommendedName>
</protein>
<dbReference type="AlphaFoldDB" id="A0A813X4H9"/>
<evidence type="ECO:0000256" key="2">
    <source>
        <dbReference type="SAM" id="SignalP"/>
    </source>
</evidence>
<gene>
    <name evidence="3" type="ORF">RFH988_LOCUS6922</name>
</gene>
<dbReference type="OrthoDB" id="10011110at2759"/>
<evidence type="ECO:0000313" key="3">
    <source>
        <dbReference type="EMBL" id="CAF0860100.1"/>
    </source>
</evidence>
<comment type="caution">
    <text evidence="3">The sequence shown here is derived from an EMBL/GenBank/DDBJ whole genome shotgun (WGS) entry which is preliminary data.</text>
</comment>
<name>A0A813X4H9_9BILA</name>
<dbReference type="Proteomes" id="UP000663882">
    <property type="component" value="Unassembled WGS sequence"/>
</dbReference>
<dbReference type="EMBL" id="CAJNOO010000214">
    <property type="protein sequence ID" value="CAF0860100.1"/>
    <property type="molecule type" value="Genomic_DNA"/>
</dbReference>
<evidence type="ECO:0008006" key="5">
    <source>
        <dbReference type="Google" id="ProtNLM"/>
    </source>
</evidence>
<sequence>MFVRVNVLMWMGIVHILTVKNSQTAIRSYFITKDPFNEWEIGGFSIYDSEEKDLLYHIKSSYHYHEERIELSDLSSKQIIATLTYSSSILKINQVEFSILNVSSNKWINGTVENSFTTFHDEYIIKWNEQKQKLSSIERLRLKLIDTLRNLNLFRGEVPSNEQTERWITRCYIFLFTITSVILIIYTFVIEQTIIVVVKKPTLKQYEHLLDQHERLYCPCTRISIEYSKLIKMNPTFHQLCSSDFTSIQWIQYLFGDGSYSNPYLFGGVYPNSFRDRISIYDQLDFRTLSISQFYFLSQLCQFSQEIVQAALIAFQKQIFINSQAMSRSSFDIELRSIIEKFQLQIPLKILREIQLITGLIQADGLQSNYESNWIYRVNQTGTGFDVRTDVSIIPRQFGNCNCRTSSNCRQLSSMRSKNGTVLFIIPGFYVGCLSGQALIQSTMECFYNQSCIDQIQSHVYYQQVPLNVTPLIILESSRYPPETTIEEMLKNLFVEQWDSQTYFEQYYHQCQPTYCQYQYIQRYSVSSITKLTGLVGGLNLAFRLTTPILITSFLYIKRKLFKTKNVVIPMEDIVP</sequence>
<accession>A0A813X4H9</accession>
<keyword evidence="1" id="KW-0812">Transmembrane</keyword>
<feature type="transmembrane region" description="Helical" evidence="1">
    <location>
        <begin position="172"/>
        <end position="198"/>
    </location>
</feature>
<feature type="signal peptide" evidence="2">
    <location>
        <begin position="1"/>
        <end position="16"/>
    </location>
</feature>
<keyword evidence="1" id="KW-0472">Membrane</keyword>
<proteinExistence type="predicted"/>
<feature type="chain" id="PRO_5032832440" description="Envelope protein" evidence="2">
    <location>
        <begin position="17"/>
        <end position="576"/>
    </location>
</feature>